<gene>
    <name evidence="8" type="ORF">METZ01_LOCUS85901</name>
</gene>
<evidence type="ECO:0000256" key="4">
    <source>
        <dbReference type="ARBA" id="ARBA00022692"/>
    </source>
</evidence>
<reference evidence="8" key="1">
    <citation type="submission" date="2018-05" db="EMBL/GenBank/DDBJ databases">
        <authorList>
            <person name="Lanie J.A."/>
            <person name="Ng W.-L."/>
            <person name="Kazmierczak K.M."/>
            <person name="Andrzejewski T.M."/>
            <person name="Davidsen T.M."/>
            <person name="Wayne K.J."/>
            <person name="Tettelin H."/>
            <person name="Glass J.I."/>
            <person name="Rusch D."/>
            <person name="Podicherti R."/>
            <person name="Tsui H.-C.T."/>
            <person name="Winkler M.E."/>
        </authorList>
    </citation>
    <scope>NUCLEOTIDE SEQUENCE</scope>
</reference>
<keyword evidence="3" id="KW-0808">Transferase</keyword>
<evidence type="ECO:0000256" key="6">
    <source>
        <dbReference type="ARBA" id="ARBA00023136"/>
    </source>
</evidence>
<dbReference type="NCBIfam" id="TIGR00445">
    <property type="entry name" value="mraY"/>
    <property type="match status" value="1"/>
</dbReference>
<evidence type="ECO:0000313" key="8">
    <source>
        <dbReference type="EMBL" id="SVA33047.1"/>
    </source>
</evidence>
<feature type="transmembrane region" description="Helical" evidence="7">
    <location>
        <begin position="74"/>
        <end position="91"/>
    </location>
</feature>
<dbReference type="InterPro" id="IPR018480">
    <property type="entry name" value="PNAcMuramoyl-5peptid_Trfase_CS"/>
</dbReference>
<feature type="transmembrane region" description="Helical" evidence="7">
    <location>
        <begin position="264"/>
        <end position="285"/>
    </location>
</feature>
<feature type="transmembrane region" description="Helical" evidence="7">
    <location>
        <begin position="339"/>
        <end position="358"/>
    </location>
</feature>
<dbReference type="GO" id="GO:0005886">
    <property type="term" value="C:plasma membrane"/>
    <property type="evidence" value="ECO:0007669"/>
    <property type="project" value="TreeGrafter"/>
</dbReference>
<dbReference type="InterPro" id="IPR000715">
    <property type="entry name" value="Glycosyl_transferase_4"/>
</dbReference>
<dbReference type="EMBL" id="UINC01007389">
    <property type="protein sequence ID" value="SVA33047.1"/>
    <property type="molecule type" value="Genomic_DNA"/>
</dbReference>
<feature type="transmembrane region" description="Helical" evidence="7">
    <location>
        <begin position="240"/>
        <end position="257"/>
    </location>
</feature>
<dbReference type="CDD" id="cd06852">
    <property type="entry name" value="GT_MraY"/>
    <property type="match status" value="1"/>
</dbReference>
<evidence type="ECO:0000256" key="1">
    <source>
        <dbReference type="ARBA" id="ARBA00004141"/>
    </source>
</evidence>
<dbReference type="HAMAP" id="MF_00038">
    <property type="entry name" value="MraY"/>
    <property type="match status" value="1"/>
</dbReference>
<feature type="transmembrane region" description="Helical" evidence="7">
    <location>
        <begin position="198"/>
        <end position="220"/>
    </location>
</feature>
<dbReference type="PROSITE" id="PS01348">
    <property type="entry name" value="MRAY_2"/>
    <property type="match status" value="1"/>
</dbReference>
<dbReference type="InterPro" id="IPR003524">
    <property type="entry name" value="PNAcMuramoyl-5peptid_Trfase"/>
</dbReference>
<dbReference type="PANTHER" id="PTHR22926">
    <property type="entry name" value="PHOSPHO-N-ACETYLMURAMOYL-PENTAPEPTIDE-TRANSFERASE"/>
    <property type="match status" value="1"/>
</dbReference>
<keyword evidence="6 7" id="KW-0472">Membrane</keyword>
<comment type="similarity">
    <text evidence="2">Belongs to the glycosyltransferase 4 family. MraY subfamily.</text>
</comment>
<keyword evidence="4 7" id="KW-0812">Transmembrane</keyword>
<dbReference type="Pfam" id="PF10555">
    <property type="entry name" value="MraY_sig1"/>
    <property type="match status" value="1"/>
</dbReference>
<dbReference type="PANTHER" id="PTHR22926:SF5">
    <property type="entry name" value="PHOSPHO-N-ACETYLMURAMOYL-PENTAPEPTIDE-TRANSFERASE HOMOLOG"/>
    <property type="match status" value="1"/>
</dbReference>
<dbReference type="PROSITE" id="PS01347">
    <property type="entry name" value="MRAY_1"/>
    <property type="match status" value="1"/>
</dbReference>
<feature type="transmembrane region" description="Helical" evidence="7">
    <location>
        <begin position="134"/>
        <end position="156"/>
    </location>
</feature>
<dbReference type="GO" id="GO:0008963">
    <property type="term" value="F:phospho-N-acetylmuramoyl-pentapeptide-transferase activity"/>
    <property type="evidence" value="ECO:0007669"/>
    <property type="project" value="InterPro"/>
</dbReference>
<feature type="transmembrane region" description="Helical" evidence="7">
    <location>
        <begin position="291"/>
        <end position="312"/>
    </location>
</feature>
<dbReference type="AlphaFoldDB" id="A0A381V085"/>
<proteinExistence type="inferred from homology"/>
<name>A0A381V085_9ZZZZ</name>
<accession>A0A381V085</accession>
<evidence type="ECO:0000256" key="3">
    <source>
        <dbReference type="ARBA" id="ARBA00022679"/>
    </source>
</evidence>
<keyword evidence="5 7" id="KW-1133">Transmembrane helix</keyword>
<dbReference type="Pfam" id="PF00953">
    <property type="entry name" value="Glycos_transf_4"/>
    <property type="match status" value="1"/>
</dbReference>
<evidence type="ECO:0000256" key="2">
    <source>
        <dbReference type="ARBA" id="ARBA00005583"/>
    </source>
</evidence>
<protein>
    <recommendedName>
        <fullName evidence="9">Phospho-N-acetylmuramoyl-pentapeptide-transferase</fullName>
    </recommendedName>
</protein>
<organism evidence="8">
    <name type="scientific">marine metagenome</name>
    <dbReference type="NCBI Taxonomy" id="408172"/>
    <lineage>
        <taxon>unclassified sequences</taxon>
        <taxon>metagenomes</taxon>
        <taxon>ecological metagenomes</taxon>
    </lineage>
</organism>
<feature type="transmembrane region" description="Helical" evidence="7">
    <location>
        <begin position="168"/>
        <end position="186"/>
    </location>
</feature>
<feature type="transmembrane region" description="Helical" evidence="7">
    <location>
        <begin position="97"/>
        <end position="114"/>
    </location>
</feature>
<sequence length="361" mass="39814">MFLEIISFLSSLDAGFNVLSYLTVRAVFSMLTALLITLLLGKTIISKLQQYQIGQIIRSDGPESHKDKEGTPTMGGLLILFSFFLSMVIWGDWSNTYLWIILATTLIFGTIGFFDDYLKLKKQSSDGLKSRHKFFAQSLGAIAIGGWLVSIASSPIDTQLLIPFFKDAALEIGVIGLFIISYLVIVGSSNAVNLTDGLDGLAIMPVILISGGLAIFAYIGGNYNFSDYLNMPFMPGTGELFVVCAALIGSGFGFLWFNTYPAEIFMGDTGSLSIGSILAVVAIIVRQEILFFFMGGVFVAETVSVILQVWYFRRTGKRLFLMAPIHHHFEKKGLSEPKIIVRFWMITLILILVCLASIKIR</sequence>
<feature type="transmembrane region" description="Helical" evidence="7">
    <location>
        <begin position="18"/>
        <end position="40"/>
    </location>
</feature>
<dbReference type="GO" id="GO:0071555">
    <property type="term" value="P:cell wall organization"/>
    <property type="evidence" value="ECO:0007669"/>
    <property type="project" value="TreeGrafter"/>
</dbReference>
<evidence type="ECO:0000256" key="5">
    <source>
        <dbReference type="ARBA" id="ARBA00022989"/>
    </source>
</evidence>
<evidence type="ECO:0000256" key="7">
    <source>
        <dbReference type="SAM" id="Phobius"/>
    </source>
</evidence>
<dbReference type="GO" id="GO:0044038">
    <property type="term" value="P:cell wall macromolecule biosynthetic process"/>
    <property type="evidence" value="ECO:0007669"/>
    <property type="project" value="TreeGrafter"/>
</dbReference>
<evidence type="ECO:0008006" key="9">
    <source>
        <dbReference type="Google" id="ProtNLM"/>
    </source>
</evidence>
<comment type="subcellular location">
    <subcellularLocation>
        <location evidence="1">Membrane</location>
        <topology evidence="1">Multi-pass membrane protein</topology>
    </subcellularLocation>
</comment>